<evidence type="ECO:0000259" key="7">
    <source>
        <dbReference type="Pfam" id="PF13505"/>
    </source>
</evidence>
<evidence type="ECO:0000256" key="4">
    <source>
        <dbReference type="ARBA" id="ARBA00023237"/>
    </source>
</evidence>
<comment type="caution">
    <text evidence="8">The sequence shown here is derived from an EMBL/GenBank/DDBJ whole genome shotgun (WGS) entry which is preliminary data.</text>
</comment>
<evidence type="ECO:0000313" key="9">
    <source>
        <dbReference type="Proteomes" id="UP000305131"/>
    </source>
</evidence>
<protein>
    <submittedName>
        <fullName evidence="8">Porin family protein</fullName>
    </submittedName>
</protein>
<dbReference type="InterPro" id="IPR011250">
    <property type="entry name" value="OMP/PagP_B-barrel"/>
</dbReference>
<reference evidence="8 9" key="1">
    <citation type="submission" date="2019-05" db="EMBL/GenBank/DDBJ databases">
        <authorList>
            <person name="Zhou X."/>
        </authorList>
    </citation>
    <scope>NUCLEOTIDE SEQUENCE [LARGE SCALE GENOMIC DNA]</scope>
    <source>
        <strain evidence="8 9">DSM 432</strain>
    </source>
</reference>
<evidence type="ECO:0000313" key="8">
    <source>
        <dbReference type="EMBL" id="TLX42022.1"/>
    </source>
</evidence>
<dbReference type="GO" id="GO:0009279">
    <property type="term" value="C:cell outer membrane"/>
    <property type="evidence" value="ECO:0007669"/>
    <property type="project" value="UniProtKB-SubCell"/>
</dbReference>
<dbReference type="InterPro" id="IPR051692">
    <property type="entry name" value="OMP-like"/>
</dbReference>
<evidence type="ECO:0000256" key="5">
    <source>
        <dbReference type="ARBA" id="ARBA00038306"/>
    </source>
</evidence>
<dbReference type="Proteomes" id="UP000305131">
    <property type="component" value="Unassembled WGS sequence"/>
</dbReference>
<organism evidence="8 9">
    <name type="scientific">Xanthobacter autotrophicus</name>
    <dbReference type="NCBI Taxonomy" id="280"/>
    <lineage>
        <taxon>Bacteria</taxon>
        <taxon>Pseudomonadati</taxon>
        <taxon>Pseudomonadota</taxon>
        <taxon>Alphaproteobacteria</taxon>
        <taxon>Hyphomicrobiales</taxon>
        <taxon>Xanthobacteraceae</taxon>
        <taxon>Xanthobacter</taxon>
    </lineage>
</organism>
<dbReference type="PANTHER" id="PTHR34001:SF3">
    <property type="entry name" value="BLL7405 PROTEIN"/>
    <property type="match status" value="1"/>
</dbReference>
<dbReference type="Pfam" id="PF13505">
    <property type="entry name" value="OMP_b-brl"/>
    <property type="match status" value="1"/>
</dbReference>
<dbReference type="RefSeq" id="WP_138400163.1">
    <property type="nucleotide sequence ID" value="NZ_JBAFVI010000010.1"/>
</dbReference>
<name>A0A6C1KD05_XANAU</name>
<comment type="similarity">
    <text evidence="5">Belongs to the Omp25/RopB family.</text>
</comment>
<feature type="signal peptide" evidence="6">
    <location>
        <begin position="1"/>
        <end position="22"/>
    </location>
</feature>
<dbReference type="AlphaFoldDB" id="A0A6C1KD05"/>
<proteinExistence type="inferred from homology"/>
<dbReference type="EMBL" id="VAUP01000031">
    <property type="protein sequence ID" value="TLX42022.1"/>
    <property type="molecule type" value="Genomic_DNA"/>
</dbReference>
<dbReference type="OrthoDB" id="9815357at2"/>
<feature type="domain" description="Outer membrane protein beta-barrel" evidence="7">
    <location>
        <begin position="11"/>
        <end position="258"/>
    </location>
</feature>
<dbReference type="SUPFAM" id="SSF56925">
    <property type="entry name" value="OMPA-like"/>
    <property type="match status" value="1"/>
</dbReference>
<dbReference type="PANTHER" id="PTHR34001">
    <property type="entry name" value="BLL7405 PROTEIN"/>
    <property type="match status" value="1"/>
</dbReference>
<dbReference type="GeneID" id="95774612"/>
<keyword evidence="3" id="KW-0472">Membrane</keyword>
<comment type="subcellular location">
    <subcellularLocation>
        <location evidence="1">Cell outer membrane</location>
    </subcellularLocation>
</comment>
<evidence type="ECO:0000256" key="6">
    <source>
        <dbReference type="SAM" id="SignalP"/>
    </source>
</evidence>
<accession>A0A6C1KD05</accession>
<sequence length="258" mass="27531">MRKSLLATTILAAMFAAGSAQAADLATKMPVKAAPVAPAFSWTGFYIGAQGGYAWADNSFSNTHDLYNTYANDASYSFDGGLVGGVIGYNYQINNIVLGVEADANWADLTGSGSIIRPGQENPLASTCIVSNNPCSSKIDALGTITGRLGVAFDRVLLYAKGGAAWANVKHTASSTDFEFPEASYSASVSNTRWGWTVGAGVEWAFFNNWSAKVEYNYIDLGSNDVTFNFVPSTYMPAYTSTADQNINLVKAGINYRF</sequence>
<evidence type="ECO:0000256" key="1">
    <source>
        <dbReference type="ARBA" id="ARBA00004442"/>
    </source>
</evidence>
<feature type="chain" id="PRO_5025442769" evidence="6">
    <location>
        <begin position="23"/>
        <end position="258"/>
    </location>
</feature>
<dbReference type="InterPro" id="IPR027385">
    <property type="entry name" value="Beta-barrel_OMP"/>
</dbReference>
<keyword evidence="4" id="KW-0998">Cell outer membrane</keyword>
<dbReference type="Gene3D" id="2.40.160.20">
    <property type="match status" value="1"/>
</dbReference>
<gene>
    <name evidence="8" type="ORF">FBQ73_14245</name>
</gene>
<evidence type="ECO:0000256" key="2">
    <source>
        <dbReference type="ARBA" id="ARBA00022729"/>
    </source>
</evidence>
<keyword evidence="2 6" id="KW-0732">Signal</keyword>
<evidence type="ECO:0000256" key="3">
    <source>
        <dbReference type="ARBA" id="ARBA00023136"/>
    </source>
</evidence>